<feature type="domain" description="Response regulatory" evidence="16">
    <location>
        <begin position="743"/>
        <end position="856"/>
    </location>
</feature>
<feature type="modified residue" description="4-aspartylphosphate" evidence="14">
    <location>
        <position position="794"/>
    </location>
</feature>
<evidence type="ECO:0000256" key="12">
    <source>
        <dbReference type="ARBA" id="ARBA00022989"/>
    </source>
</evidence>
<dbReference type="InterPro" id="IPR013655">
    <property type="entry name" value="PAS_fold_3"/>
</dbReference>
<accession>A0A518BGE7</accession>
<keyword evidence="12" id="KW-1133">Transmembrane helix</keyword>
<dbReference type="FunFam" id="2.10.70.100:FF:000001">
    <property type="entry name" value="Sensory transduction histidine kinase"/>
    <property type="match status" value="1"/>
</dbReference>
<feature type="domain" description="Histidine kinase" evidence="15">
    <location>
        <begin position="512"/>
        <end position="721"/>
    </location>
</feature>
<dbReference type="GO" id="GO:0000155">
    <property type="term" value="F:phosphorelay sensor kinase activity"/>
    <property type="evidence" value="ECO:0007669"/>
    <property type="project" value="InterPro"/>
</dbReference>
<evidence type="ECO:0000256" key="11">
    <source>
        <dbReference type="ARBA" id="ARBA00022777"/>
    </source>
</evidence>
<dbReference type="SUPFAM" id="SSF55785">
    <property type="entry name" value="PYP-like sensor domain (PAS domain)"/>
    <property type="match status" value="4"/>
</dbReference>
<dbReference type="GO" id="GO:0006355">
    <property type="term" value="P:regulation of DNA-templated transcription"/>
    <property type="evidence" value="ECO:0007669"/>
    <property type="project" value="InterPro"/>
</dbReference>
<dbReference type="InterPro" id="IPR003594">
    <property type="entry name" value="HATPase_dom"/>
</dbReference>
<feature type="domain" description="PAC" evidence="18">
    <location>
        <begin position="316"/>
        <end position="368"/>
    </location>
</feature>
<dbReference type="InterPro" id="IPR000014">
    <property type="entry name" value="PAS"/>
</dbReference>
<sequence>MVLDSETGRFVDANARALRLFGLGRERLLQQGPAQVSPTHQPDGRRSDDAAREYVIQALEGGSPRFEWTHQDQQGRPLPCEVRLVRFPDRERSLVCGTISDISHHKAAEEELSRRERHFRRLIEQGWDVVCQIDAELNLVEVSSPASRLYGTIPEETIGRSVLRTLHPDDRASAREQLERVRATPASSSLFTVRLIDGQGASHWMEVVATNLLDDPDVTAIVANCRDVTERRRAELEVEAGRTRLQLAMDGGGVGLWEWWVKTGEVTWSEQTARIFGIAPGDFGGTVEHYRALIHPDDRGATGHDIETALHTNEPYETEHRILRSDGSLRWIEARGRVLSDATGQPERMIGTARDVTEARLAEERLLAAEALYRTLFEELPDAALVLDARTLVPIRLNSRAVELLGGDREQLLRESLLDLIAEGSKMAFAGACAARGLTSAEDSQLEIEPRSGPRRRVRMSLEHILLEGREVLHVVLRDVTAQLAAEAELRDRKEQLWHAQRMDAIGRLASGVAHDFNNLLTIISGYTELARLAIDEQDPAREALDTVLEAARDAEGVAKALLTFSRLPGSEATPVDLTEVVERTGRLLHRTLPASIAIEVDTSAAVDARVLGNADQLGQVLMNLAINARDAMPDGGELRCTLETLDDEVVLRIHDDGPGIAPELHARIFEPYFTTKPRGKGTGLGLSILHGIVSGHGGRVEVESEPGQGTTFSVWLPRLVGPHPRSKSNVKLPRTGGVLHGRVLLAEDNRRLSELAQRTLRECGLEVDAVQAGDRALAEVLAAPDRFDALILDHDLPGMVGADCVASLRAAGQQLPVLIITGAPEFELDERIPAAALLRKPFQPGDLVAAVAALLERGATSESD</sequence>
<keyword evidence="20" id="KW-1185">Reference proteome</keyword>
<name>A0A518BGE7_9BACT</name>
<dbReference type="Proteomes" id="UP000316921">
    <property type="component" value="Chromosome"/>
</dbReference>
<dbReference type="SUPFAM" id="SSF52172">
    <property type="entry name" value="CheY-like"/>
    <property type="match status" value="1"/>
</dbReference>
<dbReference type="InterPro" id="IPR036097">
    <property type="entry name" value="HisK_dim/P_sf"/>
</dbReference>
<evidence type="ECO:0000256" key="5">
    <source>
        <dbReference type="ARBA" id="ARBA00022519"/>
    </source>
</evidence>
<dbReference type="Pfam" id="PF02518">
    <property type="entry name" value="HATPase_c"/>
    <property type="match status" value="1"/>
</dbReference>
<dbReference type="SUPFAM" id="SSF55874">
    <property type="entry name" value="ATPase domain of HSP90 chaperone/DNA topoisomerase II/histidine kinase"/>
    <property type="match status" value="1"/>
</dbReference>
<dbReference type="KEGG" id="pbap:Pla133_10960"/>
<feature type="domain" description="PAS" evidence="17">
    <location>
        <begin position="266"/>
        <end position="313"/>
    </location>
</feature>
<comment type="catalytic activity">
    <reaction evidence="1">
        <text>ATP + protein L-histidine = ADP + protein N-phospho-L-histidine.</text>
        <dbReference type="EC" id="2.7.13.3"/>
    </reaction>
</comment>
<dbReference type="PRINTS" id="PR00344">
    <property type="entry name" value="BCTRLSENSOR"/>
</dbReference>
<dbReference type="EMBL" id="CP036287">
    <property type="protein sequence ID" value="QDU66030.1"/>
    <property type="molecule type" value="Genomic_DNA"/>
</dbReference>
<keyword evidence="11" id="KW-0418">Kinase</keyword>
<protein>
    <recommendedName>
        <fullName evidence="3">histidine kinase</fullName>
        <ecNumber evidence="3">2.7.13.3</ecNumber>
    </recommendedName>
</protein>
<evidence type="ECO:0000256" key="4">
    <source>
        <dbReference type="ARBA" id="ARBA00022475"/>
    </source>
</evidence>
<keyword evidence="10" id="KW-0547">Nucleotide-binding</keyword>
<dbReference type="PROSITE" id="PS50110">
    <property type="entry name" value="RESPONSE_REGULATORY"/>
    <property type="match status" value="1"/>
</dbReference>
<dbReference type="PROSITE" id="PS50113">
    <property type="entry name" value="PAC"/>
    <property type="match status" value="2"/>
</dbReference>
<evidence type="ECO:0000313" key="20">
    <source>
        <dbReference type="Proteomes" id="UP000316921"/>
    </source>
</evidence>
<dbReference type="Gene3D" id="3.30.565.10">
    <property type="entry name" value="Histidine kinase-like ATPase, C-terminal domain"/>
    <property type="match status" value="1"/>
</dbReference>
<keyword evidence="9" id="KW-0677">Repeat</keyword>
<dbReference type="Gene3D" id="1.10.287.130">
    <property type="match status" value="1"/>
</dbReference>
<dbReference type="AlphaFoldDB" id="A0A518BGE7"/>
<feature type="domain" description="PAS" evidence="17">
    <location>
        <begin position="115"/>
        <end position="185"/>
    </location>
</feature>
<keyword evidence="6 14" id="KW-0597">Phosphoprotein</keyword>
<dbReference type="InterPro" id="IPR005467">
    <property type="entry name" value="His_kinase_dom"/>
</dbReference>
<dbReference type="EC" id="2.7.13.3" evidence="3"/>
<dbReference type="SMART" id="SM00448">
    <property type="entry name" value="REC"/>
    <property type="match status" value="1"/>
</dbReference>
<dbReference type="Pfam" id="PF08448">
    <property type="entry name" value="PAS_4"/>
    <property type="match status" value="2"/>
</dbReference>
<proteinExistence type="predicted"/>
<dbReference type="InterPro" id="IPR013767">
    <property type="entry name" value="PAS_fold"/>
</dbReference>
<evidence type="ECO:0000256" key="14">
    <source>
        <dbReference type="PROSITE-ProRule" id="PRU00169"/>
    </source>
</evidence>
<dbReference type="Pfam" id="PF08447">
    <property type="entry name" value="PAS_3"/>
    <property type="match status" value="1"/>
</dbReference>
<evidence type="ECO:0000259" key="15">
    <source>
        <dbReference type="PROSITE" id="PS50109"/>
    </source>
</evidence>
<dbReference type="PROSITE" id="PS50109">
    <property type="entry name" value="HIS_KIN"/>
    <property type="match status" value="1"/>
</dbReference>
<dbReference type="InterPro" id="IPR011006">
    <property type="entry name" value="CheY-like_superfamily"/>
</dbReference>
<evidence type="ECO:0000256" key="7">
    <source>
        <dbReference type="ARBA" id="ARBA00022679"/>
    </source>
</evidence>
<feature type="domain" description="PAC" evidence="18">
    <location>
        <begin position="189"/>
        <end position="240"/>
    </location>
</feature>
<dbReference type="InterPro" id="IPR000700">
    <property type="entry name" value="PAS-assoc_C"/>
</dbReference>
<dbReference type="InterPro" id="IPR052162">
    <property type="entry name" value="Sensor_kinase/Photoreceptor"/>
</dbReference>
<evidence type="ECO:0000259" key="16">
    <source>
        <dbReference type="PROSITE" id="PS50110"/>
    </source>
</evidence>
<evidence type="ECO:0000256" key="10">
    <source>
        <dbReference type="ARBA" id="ARBA00022741"/>
    </source>
</evidence>
<dbReference type="Gene3D" id="2.10.70.100">
    <property type="match status" value="1"/>
</dbReference>
<dbReference type="SMART" id="SM00091">
    <property type="entry name" value="PAS"/>
    <property type="match status" value="3"/>
</dbReference>
<reference evidence="19 20" key="1">
    <citation type="submission" date="2019-02" db="EMBL/GenBank/DDBJ databases">
        <title>Deep-cultivation of Planctomycetes and their phenomic and genomic characterization uncovers novel biology.</title>
        <authorList>
            <person name="Wiegand S."/>
            <person name="Jogler M."/>
            <person name="Boedeker C."/>
            <person name="Pinto D."/>
            <person name="Vollmers J."/>
            <person name="Rivas-Marin E."/>
            <person name="Kohn T."/>
            <person name="Peeters S.H."/>
            <person name="Heuer A."/>
            <person name="Rast P."/>
            <person name="Oberbeckmann S."/>
            <person name="Bunk B."/>
            <person name="Jeske O."/>
            <person name="Meyerdierks A."/>
            <person name="Storesund J.E."/>
            <person name="Kallscheuer N."/>
            <person name="Luecker S."/>
            <person name="Lage O.M."/>
            <person name="Pohl T."/>
            <person name="Merkel B.J."/>
            <person name="Hornburger P."/>
            <person name="Mueller R.-W."/>
            <person name="Bruemmer F."/>
            <person name="Labrenz M."/>
            <person name="Spormann A.M."/>
            <person name="Op den Camp H."/>
            <person name="Overmann J."/>
            <person name="Amann R."/>
            <person name="Jetten M.S.M."/>
            <person name="Mascher T."/>
            <person name="Medema M.H."/>
            <person name="Devos D.P."/>
            <person name="Kaster A.-K."/>
            <person name="Ovreas L."/>
            <person name="Rohde M."/>
            <person name="Galperin M.Y."/>
            <person name="Jogler C."/>
        </authorList>
    </citation>
    <scope>NUCLEOTIDE SEQUENCE [LARGE SCALE GENOMIC DNA]</scope>
    <source>
        <strain evidence="19 20">Pla133</strain>
    </source>
</reference>
<evidence type="ECO:0000313" key="19">
    <source>
        <dbReference type="EMBL" id="QDU66030.1"/>
    </source>
</evidence>
<evidence type="ECO:0000256" key="8">
    <source>
        <dbReference type="ARBA" id="ARBA00022692"/>
    </source>
</evidence>
<evidence type="ECO:0000259" key="17">
    <source>
        <dbReference type="PROSITE" id="PS50112"/>
    </source>
</evidence>
<dbReference type="InterPro" id="IPR001789">
    <property type="entry name" value="Sig_transdc_resp-reg_receiver"/>
</dbReference>
<evidence type="ECO:0000256" key="3">
    <source>
        <dbReference type="ARBA" id="ARBA00012438"/>
    </source>
</evidence>
<evidence type="ECO:0000256" key="6">
    <source>
        <dbReference type="ARBA" id="ARBA00022553"/>
    </source>
</evidence>
<dbReference type="SMART" id="SM00388">
    <property type="entry name" value="HisKA"/>
    <property type="match status" value="1"/>
</dbReference>
<dbReference type="Pfam" id="PF00989">
    <property type="entry name" value="PAS"/>
    <property type="match status" value="1"/>
</dbReference>
<evidence type="ECO:0000256" key="2">
    <source>
        <dbReference type="ARBA" id="ARBA00004429"/>
    </source>
</evidence>
<organism evidence="19 20">
    <name type="scientific">Engelhardtia mirabilis</name>
    <dbReference type="NCBI Taxonomy" id="2528011"/>
    <lineage>
        <taxon>Bacteria</taxon>
        <taxon>Pseudomonadati</taxon>
        <taxon>Planctomycetota</taxon>
        <taxon>Planctomycetia</taxon>
        <taxon>Planctomycetia incertae sedis</taxon>
        <taxon>Engelhardtia</taxon>
    </lineage>
</organism>
<dbReference type="InterPro" id="IPR013656">
    <property type="entry name" value="PAS_4"/>
</dbReference>
<comment type="subcellular location">
    <subcellularLocation>
        <location evidence="2">Cell inner membrane</location>
        <topology evidence="2">Multi-pass membrane protein</topology>
    </subcellularLocation>
</comment>
<dbReference type="InterPro" id="IPR001610">
    <property type="entry name" value="PAC"/>
</dbReference>
<gene>
    <name evidence="19" type="primary">fixL</name>
    <name evidence="19" type="ORF">Pla133_10960</name>
</gene>
<keyword evidence="8" id="KW-0812">Transmembrane</keyword>
<dbReference type="InterPro" id="IPR003661">
    <property type="entry name" value="HisK_dim/P_dom"/>
</dbReference>
<dbReference type="CDD" id="cd00130">
    <property type="entry name" value="PAS"/>
    <property type="match status" value="4"/>
</dbReference>
<keyword evidence="7 19" id="KW-0808">Transferase</keyword>
<dbReference type="PANTHER" id="PTHR43304">
    <property type="entry name" value="PHYTOCHROME-LIKE PROTEIN CPH1"/>
    <property type="match status" value="1"/>
</dbReference>
<dbReference type="Gene3D" id="3.30.450.20">
    <property type="entry name" value="PAS domain"/>
    <property type="match status" value="4"/>
</dbReference>
<dbReference type="InterPro" id="IPR035965">
    <property type="entry name" value="PAS-like_dom_sf"/>
</dbReference>
<evidence type="ECO:0000256" key="9">
    <source>
        <dbReference type="ARBA" id="ARBA00022737"/>
    </source>
</evidence>
<dbReference type="PROSITE" id="PS50112">
    <property type="entry name" value="PAS"/>
    <property type="match status" value="3"/>
</dbReference>
<dbReference type="SUPFAM" id="SSF47384">
    <property type="entry name" value="Homodimeric domain of signal transducing histidine kinase"/>
    <property type="match status" value="1"/>
</dbReference>
<dbReference type="GO" id="GO:0000166">
    <property type="term" value="F:nucleotide binding"/>
    <property type="evidence" value="ECO:0007669"/>
    <property type="project" value="UniProtKB-KW"/>
</dbReference>
<keyword evidence="4" id="KW-1003">Cell membrane</keyword>
<dbReference type="GO" id="GO:0005886">
    <property type="term" value="C:plasma membrane"/>
    <property type="evidence" value="ECO:0007669"/>
    <property type="project" value="UniProtKB-SubCell"/>
</dbReference>
<dbReference type="InterPro" id="IPR004358">
    <property type="entry name" value="Sig_transdc_His_kin-like_C"/>
</dbReference>
<evidence type="ECO:0000256" key="13">
    <source>
        <dbReference type="ARBA" id="ARBA00023136"/>
    </source>
</evidence>
<dbReference type="InterPro" id="IPR036890">
    <property type="entry name" value="HATPase_C_sf"/>
</dbReference>
<evidence type="ECO:0000256" key="1">
    <source>
        <dbReference type="ARBA" id="ARBA00000085"/>
    </source>
</evidence>
<dbReference type="Pfam" id="PF00512">
    <property type="entry name" value="HisKA"/>
    <property type="match status" value="1"/>
</dbReference>
<feature type="domain" description="PAS" evidence="17">
    <location>
        <begin position="369"/>
        <end position="421"/>
    </location>
</feature>
<dbReference type="PANTHER" id="PTHR43304:SF1">
    <property type="entry name" value="PAC DOMAIN-CONTAINING PROTEIN"/>
    <property type="match status" value="1"/>
</dbReference>
<keyword evidence="13" id="KW-0472">Membrane</keyword>
<evidence type="ECO:0000259" key="18">
    <source>
        <dbReference type="PROSITE" id="PS50113"/>
    </source>
</evidence>
<dbReference type="SMART" id="SM00086">
    <property type="entry name" value="PAC"/>
    <property type="match status" value="4"/>
</dbReference>
<keyword evidence="5" id="KW-0997">Cell inner membrane</keyword>
<dbReference type="SMART" id="SM00387">
    <property type="entry name" value="HATPase_c"/>
    <property type="match status" value="1"/>
</dbReference>
<dbReference type="Pfam" id="PF00072">
    <property type="entry name" value="Response_reg"/>
    <property type="match status" value="1"/>
</dbReference>
<dbReference type="NCBIfam" id="TIGR00229">
    <property type="entry name" value="sensory_box"/>
    <property type="match status" value="4"/>
</dbReference>
<dbReference type="Gene3D" id="3.40.50.2300">
    <property type="match status" value="1"/>
</dbReference>